<dbReference type="Proteomes" id="UP000308730">
    <property type="component" value="Unassembled WGS sequence"/>
</dbReference>
<accession>A0A4S4MVV9</accession>
<comment type="caution">
    <text evidence="1">The sequence shown here is derived from an EMBL/GenBank/DDBJ whole genome shotgun (WGS) entry which is preliminary data.</text>
</comment>
<name>A0A4S4MVV9_9APHY</name>
<evidence type="ECO:0000313" key="2">
    <source>
        <dbReference type="Proteomes" id="UP000308730"/>
    </source>
</evidence>
<dbReference type="EMBL" id="SGPM01000080">
    <property type="protein sequence ID" value="THH30469.1"/>
    <property type="molecule type" value="Genomic_DNA"/>
</dbReference>
<proteinExistence type="predicted"/>
<reference evidence="1 2" key="1">
    <citation type="submission" date="2019-02" db="EMBL/GenBank/DDBJ databases">
        <title>Genome sequencing of the rare red list fungi Antrodiella citrinella (Flaviporus citrinellus).</title>
        <authorList>
            <person name="Buettner E."/>
            <person name="Kellner H."/>
        </authorList>
    </citation>
    <scope>NUCLEOTIDE SEQUENCE [LARGE SCALE GENOMIC DNA]</scope>
    <source>
        <strain evidence="1 2">DSM 108506</strain>
    </source>
</reference>
<evidence type="ECO:0000313" key="1">
    <source>
        <dbReference type="EMBL" id="THH30469.1"/>
    </source>
</evidence>
<gene>
    <name evidence="1" type="ORF">EUX98_g3729</name>
</gene>
<organism evidence="1 2">
    <name type="scientific">Antrodiella citrinella</name>
    <dbReference type="NCBI Taxonomy" id="2447956"/>
    <lineage>
        <taxon>Eukaryota</taxon>
        <taxon>Fungi</taxon>
        <taxon>Dikarya</taxon>
        <taxon>Basidiomycota</taxon>
        <taxon>Agaricomycotina</taxon>
        <taxon>Agaricomycetes</taxon>
        <taxon>Polyporales</taxon>
        <taxon>Steccherinaceae</taxon>
        <taxon>Antrodiella</taxon>
    </lineage>
</organism>
<dbReference type="AlphaFoldDB" id="A0A4S4MVV9"/>
<keyword evidence="2" id="KW-1185">Reference proteome</keyword>
<sequence length="135" mass="14158">MSASGTASTEKPVAHTQVFAKAVEGDPELVYLVAAVNGGNLLGMASQAKLSISLDAFSGVADIPISTKGAINMKGDTIPPLPSNGKFRVEIGATTIVLYILDNASLPLYIWEGTGSASPSVRRNYDGTWVRKEFS</sequence>
<protein>
    <submittedName>
        <fullName evidence="1">Uncharacterized protein</fullName>
    </submittedName>
</protein>